<evidence type="ECO:0000313" key="5">
    <source>
        <dbReference type="WBParaSite" id="Csp11.Scaffold629.g9333.t1"/>
    </source>
</evidence>
<dbReference type="InterPro" id="IPR022353">
    <property type="entry name" value="Insulin_CS"/>
</dbReference>
<keyword evidence="4" id="KW-1185">Reference proteome</keyword>
<protein>
    <submittedName>
        <fullName evidence="5">Uncharacterized protein</fullName>
    </submittedName>
</protein>
<evidence type="ECO:0000256" key="3">
    <source>
        <dbReference type="SAM" id="SignalP"/>
    </source>
</evidence>
<dbReference type="PROSITE" id="PS00262">
    <property type="entry name" value="INSULIN"/>
    <property type="match status" value="1"/>
</dbReference>
<accession>A0A1I7UHC3</accession>
<comment type="similarity">
    <text evidence="1">Belongs to the insulin family.</text>
</comment>
<proteinExistence type="inferred from homology"/>
<keyword evidence="2 3" id="KW-0732">Signal</keyword>
<dbReference type="AlphaFoldDB" id="A0A1I7UHC3"/>
<dbReference type="SUPFAM" id="SSF56994">
    <property type="entry name" value="Insulin-like"/>
    <property type="match status" value="1"/>
</dbReference>
<feature type="signal peptide" evidence="3">
    <location>
        <begin position="1"/>
        <end position="23"/>
    </location>
</feature>
<dbReference type="Proteomes" id="UP000095282">
    <property type="component" value="Unplaced"/>
</dbReference>
<evidence type="ECO:0000256" key="1">
    <source>
        <dbReference type="ARBA" id="ARBA00009034"/>
    </source>
</evidence>
<sequence length="70" mass="8009">MFNRTLIFSFIFVCLIFISGSDSASNCVHKVMKTMKVLCQDYSLHHLSAKAHECCEKQCSMEQILESCDK</sequence>
<dbReference type="WBParaSite" id="Csp11.Scaffold629.g9333.t1">
    <property type="protein sequence ID" value="Csp11.Scaffold629.g9333.t1"/>
    <property type="gene ID" value="Csp11.Scaffold629.g9333"/>
</dbReference>
<name>A0A1I7UHC3_9PELO</name>
<feature type="chain" id="PRO_5009308891" evidence="3">
    <location>
        <begin position="24"/>
        <end position="70"/>
    </location>
</feature>
<reference evidence="5" key="1">
    <citation type="submission" date="2016-11" db="UniProtKB">
        <authorList>
            <consortium name="WormBaseParasite"/>
        </authorList>
    </citation>
    <scope>IDENTIFICATION</scope>
</reference>
<dbReference type="InterPro" id="IPR036438">
    <property type="entry name" value="Insulin-like_sf"/>
</dbReference>
<organism evidence="4 5">
    <name type="scientific">Caenorhabditis tropicalis</name>
    <dbReference type="NCBI Taxonomy" id="1561998"/>
    <lineage>
        <taxon>Eukaryota</taxon>
        <taxon>Metazoa</taxon>
        <taxon>Ecdysozoa</taxon>
        <taxon>Nematoda</taxon>
        <taxon>Chromadorea</taxon>
        <taxon>Rhabditida</taxon>
        <taxon>Rhabditina</taxon>
        <taxon>Rhabditomorpha</taxon>
        <taxon>Rhabditoidea</taxon>
        <taxon>Rhabditidae</taxon>
        <taxon>Peloderinae</taxon>
        <taxon>Caenorhabditis</taxon>
    </lineage>
</organism>
<evidence type="ECO:0000313" key="4">
    <source>
        <dbReference type="Proteomes" id="UP000095282"/>
    </source>
</evidence>
<evidence type="ECO:0000256" key="2">
    <source>
        <dbReference type="ARBA" id="ARBA00022729"/>
    </source>
</evidence>